<accession>A0A9P8LWU3</accession>
<name>A0A9P8LWU3_9EUKA</name>
<dbReference type="KEGG" id="ssao:94295609"/>
<keyword evidence="2" id="KW-1185">Reference proteome</keyword>
<evidence type="ECO:0000313" key="2">
    <source>
        <dbReference type="Proteomes" id="UP000018208"/>
    </source>
</evidence>
<reference evidence="1 2" key="1">
    <citation type="journal article" date="2014" name="PLoS Genet.">
        <title>The Genome of Spironucleus salmonicida Highlights a Fish Pathogen Adapted to Fluctuating Environments.</title>
        <authorList>
            <person name="Xu F."/>
            <person name="Jerlstrom-Hultqvist J."/>
            <person name="Einarsson E."/>
            <person name="Astvaldsson A."/>
            <person name="Svard S.G."/>
            <person name="Andersson J.O."/>
        </authorList>
    </citation>
    <scope>NUCLEOTIDE SEQUENCE [LARGE SCALE GENOMIC DNA]</scope>
    <source>
        <strain evidence="1 2">ATCC 50377</strain>
    </source>
</reference>
<dbReference type="EMBL" id="AUWU02000002">
    <property type="protein sequence ID" value="KAH0576044.1"/>
    <property type="molecule type" value="Genomic_DNA"/>
</dbReference>
<gene>
    <name evidence="1" type="ORF">SS50377_21586</name>
</gene>
<dbReference type="Proteomes" id="UP000018208">
    <property type="component" value="Unassembled WGS sequence"/>
</dbReference>
<evidence type="ECO:0000313" key="1">
    <source>
        <dbReference type="EMBL" id="KAH0576044.1"/>
    </source>
</evidence>
<dbReference type="AlphaFoldDB" id="A0A9P8LWU3"/>
<sequence length="121" mass="13602">MQLPCMLCYSILVVIGNGNIQQFLDSSFGTSIVNELLRCTKQTDKNLRISQEEGCEQSQIYGQEDFEVVGFKVHSVESRNSVWQVQKTYVAGSGIIGYRIFQNRQESCQGAGRMEVGLHSM</sequence>
<comment type="caution">
    <text evidence="1">The sequence shown here is derived from an EMBL/GenBank/DDBJ whole genome shotgun (WGS) entry which is preliminary data.</text>
</comment>
<protein>
    <submittedName>
        <fullName evidence="1">Uncharacterized protein</fullName>
    </submittedName>
</protein>
<dbReference type="GeneID" id="94295609"/>
<dbReference type="RefSeq" id="XP_067766817.1">
    <property type="nucleotide sequence ID" value="XM_067905500.1"/>
</dbReference>
<proteinExistence type="predicted"/>
<organism evidence="1 2">
    <name type="scientific">Spironucleus salmonicida</name>
    <dbReference type="NCBI Taxonomy" id="348837"/>
    <lineage>
        <taxon>Eukaryota</taxon>
        <taxon>Metamonada</taxon>
        <taxon>Diplomonadida</taxon>
        <taxon>Hexamitidae</taxon>
        <taxon>Hexamitinae</taxon>
        <taxon>Spironucleus</taxon>
    </lineage>
</organism>